<accession>A0ABV6UXE1</accession>
<evidence type="ECO:0000313" key="2">
    <source>
        <dbReference type="Proteomes" id="UP001592528"/>
    </source>
</evidence>
<protein>
    <recommendedName>
        <fullName evidence="3">DUF2007 domain-containing protein</fullName>
    </recommendedName>
</protein>
<comment type="caution">
    <text evidence="1">The sequence shown here is derived from an EMBL/GenBank/DDBJ whole genome shotgun (WGS) entry which is preliminary data.</text>
</comment>
<gene>
    <name evidence="1" type="ORF">ACEZDJ_33100</name>
</gene>
<reference evidence="1 2" key="1">
    <citation type="submission" date="2024-09" db="EMBL/GenBank/DDBJ databases">
        <authorList>
            <person name="Lee S.D."/>
        </authorList>
    </citation>
    <scope>NUCLEOTIDE SEQUENCE [LARGE SCALE GENOMIC DNA]</scope>
    <source>
        <strain evidence="1 2">N1-5</strain>
    </source>
</reference>
<name>A0ABV6UXE1_9ACTN</name>
<organism evidence="1 2">
    <name type="scientific">Streptacidiphilus cavernicola</name>
    <dbReference type="NCBI Taxonomy" id="3342716"/>
    <lineage>
        <taxon>Bacteria</taxon>
        <taxon>Bacillati</taxon>
        <taxon>Actinomycetota</taxon>
        <taxon>Actinomycetes</taxon>
        <taxon>Kitasatosporales</taxon>
        <taxon>Streptomycetaceae</taxon>
        <taxon>Streptacidiphilus</taxon>
    </lineage>
</organism>
<sequence>MSRTPSEAAQVAKLLRDALDAQGITTPVQDGSHLFPESTKGWVTVGLIDVSAAYRLLELVTRQDADLYARCQKQ</sequence>
<dbReference type="EMBL" id="JBHEZZ010000026">
    <property type="protein sequence ID" value="MFC1406142.1"/>
    <property type="molecule type" value="Genomic_DNA"/>
</dbReference>
<proteinExistence type="predicted"/>
<dbReference type="RefSeq" id="WP_030263044.1">
    <property type="nucleotide sequence ID" value="NZ_JBHEZZ010000026.1"/>
</dbReference>
<evidence type="ECO:0000313" key="1">
    <source>
        <dbReference type="EMBL" id="MFC1406142.1"/>
    </source>
</evidence>
<evidence type="ECO:0008006" key="3">
    <source>
        <dbReference type="Google" id="ProtNLM"/>
    </source>
</evidence>
<dbReference type="Proteomes" id="UP001592528">
    <property type="component" value="Unassembled WGS sequence"/>
</dbReference>
<keyword evidence="2" id="KW-1185">Reference proteome</keyword>